<accession>A0A192B106</accession>
<dbReference type="AlphaFoldDB" id="A0A192B106"/>
<name>A0A192B106_9BURK</name>
<protein>
    <submittedName>
        <fullName evidence="1">Uncharacterized protein</fullName>
    </submittedName>
</protein>
<gene>
    <name evidence="1" type="ORF">MB84_30975</name>
</gene>
<organism evidence="1 2">
    <name type="scientific">Pandoraea oxalativorans</name>
    <dbReference type="NCBI Taxonomy" id="573737"/>
    <lineage>
        <taxon>Bacteria</taxon>
        <taxon>Pseudomonadati</taxon>
        <taxon>Pseudomonadota</taxon>
        <taxon>Betaproteobacteria</taxon>
        <taxon>Burkholderiales</taxon>
        <taxon>Burkholderiaceae</taxon>
        <taxon>Pandoraea</taxon>
    </lineage>
</organism>
<dbReference type="EMBL" id="CP011253">
    <property type="protein sequence ID" value="ANJ87066.1"/>
    <property type="molecule type" value="Genomic_DNA"/>
</dbReference>
<dbReference type="KEGG" id="pox:MB84_30975"/>
<keyword evidence="2" id="KW-1185">Reference proteome</keyword>
<dbReference type="Proteomes" id="UP000035050">
    <property type="component" value="Chromosome"/>
</dbReference>
<sequence length="96" mass="10579">MAAADISGDDDVWTSIVCDWEMALTDGDMEFWASILDEAGPKLGCAADRGALLVMFAKEIWRLPQQIRQNAFTTIVKSAEGLEEGTVQRVLEEAKM</sequence>
<reference evidence="1" key="1">
    <citation type="submission" date="2016-06" db="EMBL/GenBank/DDBJ databases">
        <title>Pandoraea oxalativorans DSM 23570 Genome Sequencing.</title>
        <authorList>
            <person name="Ee R."/>
            <person name="Lim Y.-L."/>
            <person name="Yong D."/>
            <person name="Yin W.-F."/>
            <person name="Chan K.-G."/>
        </authorList>
    </citation>
    <scope>NUCLEOTIDE SEQUENCE</scope>
    <source>
        <strain evidence="1">DSM 23570</strain>
    </source>
</reference>
<proteinExistence type="predicted"/>
<evidence type="ECO:0000313" key="1">
    <source>
        <dbReference type="EMBL" id="ANJ87066.1"/>
    </source>
</evidence>
<evidence type="ECO:0000313" key="2">
    <source>
        <dbReference type="Proteomes" id="UP000035050"/>
    </source>
</evidence>